<gene>
    <name evidence="2" type="ORF">PHAMO_260020</name>
</gene>
<dbReference type="eggNOG" id="COG0467">
    <property type="taxonomic scope" value="Bacteria"/>
</dbReference>
<protein>
    <recommendedName>
        <fullName evidence="1">MEDS domain-containing protein</fullName>
    </recommendedName>
</protein>
<organism evidence="2 3">
    <name type="scientific">Magnetospirillum molischianum DSM 120</name>
    <dbReference type="NCBI Taxonomy" id="1150626"/>
    <lineage>
        <taxon>Bacteria</taxon>
        <taxon>Pseudomonadati</taxon>
        <taxon>Pseudomonadota</taxon>
        <taxon>Alphaproteobacteria</taxon>
        <taxon>Rhodospirillales</taxon>
        <taxon>Rhodospirillaceae</taxon>
        <taxon>Magnetospirillum</taxon>
    </lineage>
</organism>
<name>H8FS15_MAGML</name>
<dbReference type="EMBL" id="CAHP01000019">
    <property type="protein sequence ID" value="CCG41153.1"/>
    <property type="molecule type" value="Genomic_DNA"/>
</dbReference>
<dbReference type="Proteomes" id="UP000004169">
    <property type="component" value="Unassembled WGS sequence"/>
</dbReference>
<feature type="domain" description="MEDS" evidence="1">
    <location>
        <begin position="22"/>
        <end position="181"/>
    </location>
</feature>
<keyword evidence="3" id="KW-1185">Reference proteome</keyword>
<accession>H8FS15</accession>
<dbReference type="RefSeq" id="WP_002728001.1">
    <property type="nucleotide sequence ID" value="NZ_CAHP01000019.1"/>
</dbReference>
<dbReference type="OrthoDB" id="116243at2"/>
<comment type="caution">
    <text evidence="2">The sequence shown here is derived from an EMBL/GenBank/DDBJ whole genome shotgun (WGS) entry which is preliminary data.</text>
</comment>
<proteinExistence type="predicted"/>
<dbReference type="InterPro" id="IPR025847">
    <property type="entry name" value="MEDS_domain"/>
</dbReference>
<sequence>MTRDAVPVSLGFTAQTFPAGVHICHIFGSESERIQALEHFVRSGLKAGERTACFSDRLDHDHLSCYLADNGVSHRDCVESGALLTDSPREVYFQDQRFDPDRIVETVRRFHLDSVAQGYPAARVIGEMTAEIQTISGGDRLMEYESRISLLLTDHPVTAVCQYDATAFDGATIMQVLKVHPLMVIRGAVIHNPFFIAPEEILARRR</sequence>
<evidence type="ECO:0000313" key="3">
    <source>
        <dbReference type="Proteomes" id="UP000004169"/>
    </source>
</evidence>
<dbReference type="STRING" id="1150626.PHAMO_260020"/>
<reference evidence="2 3" key="1">
    <citation type="journal article" date="2012" name="J. Bacteriol.">
        <title>Draft Genome Sequence of the Purple Photosynthetic Bacterium Phaeospirillum molischianum DSM120, a Particularly Versatile Bacterium.</title>
        <authorList>
            <person name="Duquesne K."/>
            <person name="Prima V."/>
            <person name="Ji B."/>
            <person name="Rouy Z."/>
            <person name="Medigue C."/>
            <person name="Talla E."/>
            <person name="Sturgis J.N."/>
        </authorList>
    </citation>
    <scope>NUCLEOTIDE SEQUENCE [LARGE SCALE GENOMIC DNA]</scope>
    <source>
        <strain evidence="3">DSM120</strain>
    </source>
</reference>
<evidence type="ECO:0000313" key="2">
    <source>
        <dbReference type="EMBL" id="CCG41153.1"/>
    </source>
</evidence>
<evidence type="ECO:0000259" key="1">
    <source>
        <dbReference type="Pfam" id="PF14417"/>
    </source>
</evidence>
<dbReference type="AlphaFoldDB" id="H8FS15"/>
<dbReference type="Pfam" id="PF14417">
    <property type="entry name" value="MEDS"/>
    <property type="match status" value="1"/>
</dbReference>